<keyword evidence="1" id="KW-0472">Membrane</keyword>
<sequence>MRSTGLYWAVTRGSFRRFATYRVATAAGIFTNTVFGFILSYTYIALWSQRPGLGGYDQSQALTFVWVGQALLMALAIMGGGLEVELQSRIRSGDVAIDMYRPADLQTWWAAADAGRAGYHLLARGLLPMAAGALAFPLALPLDPLRWAAFLLSTALAFLVSIAIRYMVGLTAFWLMDGAGINMAASLCSVFFSGMLLPLTVFPGSFGEAVRWLPWSSVLQVPADVLLGRHTGAGLLAAFAFQAGWAVVLLLAGRAVQAAATRKVVVQGG</sequence>
<organism evidence="2 3">
    <name type="scientific">Streptomyces aidingensis</name>
    <dbReference type="NCBI Taxonomy" id="910347"/>
    <lineage>
        <taxon>Bacteria</taxon>
        <taxon>Bacillati</taxon>
        <taxon>Actinomycetota</taxon>
        <taxon>Actinomycetes</taxon>
        <taxon>Kitasatosporales</taxon>
        <taxon>Streptomycetaceae</taxon>
        <taxon>Streptomyces</taxon>
    </lineage>
</organism>
<dbReference type="PANTHER" id="PTHR36832:SF2">
    <property type="entry name" value="INTEGRAL MEMBRANE PROTEIN"/>
    <property type="match status" value="1"/>
</dbReference>
<gene>
    <name evidence="2" type="ORF">SAMN05421773_1192</name>
</gene>
<keyword evidence="1" id="KW-1133">Transmembrane helix</keyword>
<dbReference type="InterPro" id="IPR010390">
    <property type="entry name" value="ABC-2_transporter-like"/>
</dbReference>
<feature type="transmembrane region" description="Helical" evidence="1">
    <location>
        <begin position="146"/>
        <end position="168"/>
    </location>
</feature>
<name>A0A1I1T9C0_9ACTN</name>
<feature type="transmembrane region" description="Helical" evidence="1">
    <location>
        <begin position="180"/>
        <end position="202"/>
    </location>
</feature>
<dbReference type="STRING" id="910347.SAMN05421773_1192"/>
<evidence type="ECO:0000313" key="3">
    <source>
        <dbReference type="Proteomes" id="UP000199207"/>
    </source>
</evidence>
<reference evidence="2 3" key="1">
    <citation type="submission" date="2016-10" db="EMBL/GenBank/DDBJ databases">
        <authorList>
            <person name="de Groot N.N."/>
        </authorList>
    </citation>
    <scope>NUCLEOTIDE SEQUENCE [LARGE SCALE GENOMIC DNA]</scope>
    <source>
        <strain evidence="2 3">CGMCC 4.5739</strain>
    </source>
</reference>
<feature type="transmembrane region" description="Helical" evidence="1">
    <location>
        <begin position="64"/>
        <end position="82"/>
    </location>
</feature>
<dbReference type="PANTHER" id="PTHR36832">
    <property type="entry name" value="SLR1174 PROTEIN-RELATED"/>
    <property type="match status" value="1"/>
</dbReference>
<dbReference type="Proteomes" id="UP000199207">
    <property type="component" value="Unassembled WGS sequence"/>
</dbReference>
<dbReference type="EMBL" id="FOLM01000019">
    <property type="protein sequence ID" value="SFD55224.1"/>
    <property type="molecule type" value="Genomic_DNA"/>
</dbReference>
<dbReference type="RefSeq" id="WP_093841113.1">
    <property type="nucleotide sequence ID" value="NZ_FOLM01000019.1"/>
</dbReference>
<accession>A0A1I1T9C0</accession>
<feature type="transmembrane region" description="Helical" evidence="1">
    <location>
        <begin position="233"/>
        <end position="253"/>
    </location>
</feature>
<dbReference type="Pfam" id="PF06182">
    <property type="entry name" value="ABC2_membrane_6"/>
    <property type="match status" value="1"/>
</dbReference>
<dbReference type="AlphaFoldDB" id="A0A1I1T9C0"/>
<proteinExistence type="predicted"/>
<feature type="transmembrane region" description="Helical" evidence="1">
    <location>
        <begin position="21"/>
        <end position="44"/>
    </location>
</feature>
<evidence type="ECO:0000313" key="2">
    <source>
        <dbReference type="EMBL" id="SFD55224.1"/>
    </source>
</evidence>
<evidence type="ECO:0000256" key="1">
    <source>
        <dbReference type="SAM" id="Phobius"/>
    </source>
</evidence>
<keyword evidence="3" id="KW-1185">Reference proteome</keyword>
<protein>
    <submittedName>
        <fullName evidence="2">ABC-2 type transport system permease protein</fullName>
    </submittedName>
</protein>
<dbReference type="OrthoDB" id="62003at2"/>
<feature type="transmembrane region" description="Helical" evidence="1">
    <location>
        <begin position="121"/>
        <end position="140"/>
    </location>
</feature>
<keyword evidence="1" id="KW-0812">Transmembrane</keyword>